<organism evidence="2">
    <name type="scientific">Alloyangia sp. H15</name>
    <dbReference type="NCBI Taxonomy" id="3029062"/>
    <lineage>
        <taxon>Bacteria</taxon>
        <taxon>Pseudomonadati</taxon>
        <taxon>Pseudomonadota</taxon>
        <taxon>Alphaproteobacteria</taxon>
        <taxon>Rhodobacterales</taxon>
        <taxon>Roseobacteraceae</taxon>
        <taxon>Alloyangia</taxon>
    </lineage>
</organism>
<gene>
    <name evidence="2" type="ORF">PVT71_28260</name>
</gene>
<sequence length="172" mass="19244">MDIFSKREGPRLEDVRARKLLSENAGTIRRLADQISNGGFTRMRQEEARRRDQPTPDGLLIHDLKAPVRDDRPEPYVKVSLNNRVVLADRASGRQLQMLGEIRGNFISRRLVLATRENGFLSPIDDEIRAAIGHLEGAEISRDFSEDDLARALTEHLGLGKAEFDGQGGEDG</sequence>
<feature type="compositionally biased region" description="Basic and acidic residues" evidence="1">
    <location>
        <begin position="43"/>
        <end position="60"/>
    </location>
</feature>
<name>A0AAU8AUT3_9RHOB</name>
<dbReference type="AlphaFoldDB" id="A0AAU8AUT3"/>
<proteinExistence type="predicted"/>
<evidence type="ECO:0000256" key="1">
    <source>
        <dbReference type="SAM" id="MobiDB-lite"/>
    </source>
</evidence>
<reference evidence="2" key="1">
    <citation type="submission" date="2023-02" db="EMBL/GenBank/DDBJ databases">
        <title>Description and genomic characterization of Salipiger bruguierae sp. nov., isolated from the sediment of mangrove plant Bruguiera sexangula.</title>
        <authorList>
            <person name="Long M."/>
        </authorList>
    </citation>
    <scope>NUCLEOTIDE SEQUENCE</scope>
    <source>
        <strain evidence="2">H15</strain>
        <plasmid evidence="2">unnamed4</plasmid>
    </source>
</reference>
<feature type="region of interest" description="Disordered" evidence="1">
    <location>
        <begin position="39"/>
        <end position="60"/>
    </location>
</feature>
<geneLocation type="plasmid" evidence="2">
    <name>unnamed4</name>
</geneLocation>
<evidence type="ECO:0000313" key="2">
    <source>
        <dbReference type="EMBL" id="XCC97794.1"/>
    </source>
</evidence>
<accession>A0AAU8AUT3</accession>
<keyword evidence="2" id="KW-0614">Plasmid</keyword>
<protein>
    <submittedName>
        <fullName evidence="2">Uncharacterized protein</fullName>
    </submittedName>
</protein>
<dbReference type="EMBL" id="CP123389">
    <property type="protein sequence ID" value="XCC97794.1"/>
    <property type="molecule type" value="Genomic_DNA"/>
</dbReference>
<dbReference type="RefSeq" id="WP_353476684.1">
    <property type="nucleotide sequence ID" value="NZ_CP123389.1"/>
</dbReference>